<proteinExistence type="inferred from homology"/>
<sequence>MPVEGRFTLAAVQAAHVLFDRDGATRKACRLIGEAAAAGATIVAFGESWLPGYPFFVDSTFQPLSWQAMAEYHASAVEVPSPTTDKLCAAAKKGRVDVVIGIVERDTATLGTVYCTLLFIGRDGAILGRHRKLKPTHVERAVWGDGDARGLQAYQRPYARISGLNCWEHNIILPTYALAAQGTQVHVAAWPGREVDPAPAHPDSVWPRQLLLSRAFASQAACYVIAAAGIRLTEHVPDRYRELSTYEHTGESYIIDPRGEVIAGPARGETILLAEGSMEAVLAAKSAVDAAGHYSRPDLLRLVVDRATPRGLSFSPEPVQPIAG</sequence>
<protein>
    <submittedName>
        <fullName evidence="4">Nitrilase</fullName>
    </submittedName>
</protein>
<dbReference type="EMBL" id="FOAN01000007">
    <property type="protein sequence ID" value="SEM10054.1"/>
    <property type="molecule type" value="Genomic_DNA"/>
</dbReference>
<feature type="domain" description="CN hydrolase" evidence="3">
    <location>
        <begin position="7"/>
        <end position="278"/>
    </location>
</feature>
<dbReference type="InterPro" id="IPR044149">
    <property type="entry name" value="Nitrilases_CHs"/>
</dbReference>
<dbReference type="InterPro" id="IPR036526">
    <property type="entry name" value="C-N_Hydrolase_sf"/>
</dbReference>
<feature type="active site" description="Proton acceptor" evidence="2">
    <location>
        <position position="47"/>
    </location>
</feature>
<dbReference type="SUPFAM" id="SSF56317">
    <property type="entry name" value="Carbon-nitrogen hydrolase"/>
    <property type="match status" value="1"/>
</dbReference>
<dbReference type="InterPro" id="IPR000132">
    <property type="entry name" value="Nitrilase/CN_hydratase_CS"/>
</dbReference>
<dbReference type="InterPro" id="IPR003010">
    <property type="entry name" value="C-N_Hydrolase"/>
</dbReference>
<evidence type="ECO:0000256" key="2">
    <source>
        <dbReference type="PROSITE-ProRule" id="PRU10139"/>
    </source>
</evidence>
<organism evidence="4 5">
    <name type="scientific">Bosea lupini</name>
    <dbReference type="NCBI Taxonomy" id="1036779"/>
    <lineage>
        <taxon>Bacteria</taxon>
        <taxon>Pseudomonadati</taxon>
        <taxon>Pseudomonadota</taxon>
        <taxon>Alphaproteobacteria</taxon>
        <taxon>Hyphomicrobiales</taxon>
        <taxon>Boseaceae</taxon>
        <taxon>Bosea</taxon>
    </lineage>
</organism>
<evidence type="ECO:0000259" key="3">
    <source>
        <dbReference type="PROSITE" id="PS50263"/>
    </source>
</evidence>
<dbReference type="OrthoDB" id="9803803at2"/>
<dbReference type="CDD" id="cd07564">
    <property type="entry name" value="nitrilases_CHs"/>
    <property type="match status" value="1"/>
</dbReference>
<dbReference type="Proteomes" id="UP000199664">
    <property type="component" value="Unassembled WGS sequence"/>
</dbReference>
<keyword evidence="5" id="KW-1185">Reference proteome</keyword>
<dbReference type="PANTHER" id="PTHR46044">
    <property type="entry name" value="NITRILASE"/>
    <property type="match status" value="1"/>
</dbReference>
<accession>A0A1H7VLZ4</accession>
<dbReference type="RefSeq" id="WP_091838928.1">
    <property type="nucleotide sequence ID" value="NZ_FOAN01000007.1"/>
</dbReference>
<name>A0A1H7VLZ4_9HYPH</name>
<dbReference type="PROSITE" id="PS00920">
    <property type="entry name" value="NITRIL_CHT_1"/>
    <property type="match status" value="1"/>
</dbReference>
<dbReference type="Gene3D" id="3.60.110.10">
    <property type="entry name" value="Carbon-nitrogen hydrolase"/>
    <property type="match status" value="1"/>
</dbReference>
<dbReference type="PROSITE" id="PS50263">
    <property type="entry name" value="CN_HYDROLASE"/>
    <property type="match status" value="1"/>
</dbReference>
<dbReference type="AlphaFoldDB" id="A0A1H7VLZ4"/>
<evidence type="ECO:0000313" key="4">
    <source>
        <dbReference type="EMBL" id="SEM10054.1"/>
    </source>
</evidence>
<reference evidence="5" key="1">
    <citation type="submission" date="2016-10" db="EMBL/GenBank/DDBJ databases">
        <authorList>
            <person name="Varghese N."/>
            <person name="Submissions S."/>
        </authorList>
    </citation>
    <scope>NUCLEOTIDE SEQUENCE [LARGE SCALE GENOMIC DNA]</scope>
    <source>
        <strain evidence="5">LMG 26383,CCUG 61248,R- 45681</strain>
    </source>
</reference>
<dbReference type="PANTHER" id="PTHR46044:SF1">
    <property type="entry name" value="CN HYDROLASE DOMAIN-CONTAINING PROTEIN"/>
    <property type="match status" value="1"/>
</dbReference>
<dbReference type="STRING" id="1036779.SAMN04515666_107160"/>
<dbReference type="GO" id="GO:0000257">
    <property type="term" value="F:nitrilase activity"/>
    <property type="evidence" value="ECO:0007669"/>
    <property type="project" value="UniProtKB-ARBA"/>
</dbReference>
<gene>
    <name evidence="4" type="ORF">SAMN04515666_107160</name>
</gene>
<evidence type="ECO:0000313" key="5">
    <source>
        <dbReference type="Proteomes" id="UP000199664"/>
    </source>
</evidence>
<comment type="similarity">
    <text evidence="1">Belongs to the carbon-nitrogen hydrolase superfamily. Nitrilase family.</text>
</comment>
<dbReference type="Pfam" id="PF00795">
    <property type="entry name" value="CN_hydrolase"/>
    <property type="match status" value="1"/>
</dbReference>
<evidence type="ECO:0000256" key="1">
    <source>
        <dbReference type="ARBA" id="ARBA00008129"/>
    </source>
</evidence>